<organism evidence="1 2">
    <name type="scientific">Hoeflea marina</name>
    <dbReference type="NCBI Taxonomy" id="274592"/>
    <lineage>
        <taxon>Bacteria</taxon>
        <taxon>Pseudomonadati</taxon>
        <taxon>Pseudomonadota</taxon>
        <taxon>Alphaproteobacteria</taxon>
        <taxon>Hyphomicrobiales</taxon>
        <taxon>Rhizobiaceae</taxon>
        <taxon>Hoeflea</taxon>
    </lineage>
</organism>
<keyword evidence="2" id="KW-1185">Reference proteome</keyword>
<dbReference type="AlphaFoldDB" id="A0A317PHV1"/>
<dbReference type="InterPro" id="IPR009241">
    <property type="entry name" value="HigB-like"/>
</dbReference>
<sequence length="92" mass="10339">MFLPQTGHHPPSAKVLKGVGAGVVELVGDFDGDTFRSVYTVNFETAIYVLHCFKKESKRGRQTQKTDLDLTRRRAQVAEADYKSRIKEDPKG</sequence>
<evidence type="ECO:0000313" key="1">
    <source>
        <dbReference type="EMBL" id="PWV98970.1"/>
    </source>
</evidence>
<dbReference type="EMBL" id="QGTR01000004">
    <property type="protein sequence ID" value="PWV98970.1"/>
    <property type="molecule type" value="Genomic_DNA"/>
</dbReference>
<protein>
    <submittedName>
        <fullName evidence="1">Phage derived Gp49-like protein DUF891</fullName>
    </submittedName>
</protein>
<dbReference type="Pfam" id="PF05973">
    <property type="entry name" value="Gp49"/>
    <property type="match status" value="1"/>
</dbReference>
<gene>
    <name evidence="1" type="ORF">DFR52_104261</name>
</gene>
<comment type="caution">
    <text evidence="1">The sequence shown here is derived from an EMBL/GenBank/DDBJ whole genome shotgun (WGS) entry which is preliminary data.</text>
</comment>
<accession>A0A317PHV1</accession>
<reference evidence="1 2" key="1">
    <citation type="submission" date="2018-05" db="EMBL/GenBank/DDBJ databases">
        <title>Genomic Encyclopedia of Type Strains, Phase IV (KMG-IV): sequencing the most valuable type-strain genomes for metagenomic binning, comparative biology and taxonomic classification.</title>
        <authorList>
            <person name="Goeker M."/>
        </authorList>
    </citation>
    <scope>NUCLEOTIDE SEQUENCE [LARGE SCALE GENOMIC DNA]</scope>
    <source>
        <strain evidence="1 2">DSM 16791</strain>
    </source>
</reference>
<evidence type="ECO:0000313" key="2">
    <source>
        <dbReference type="Proteomes" id="UP000246352"/>
    </source>
</evidence>
<name>A0A317PHV1_9HYPH</name>
<dbReference type="Proteomes" id="UP000246352">
    <property type="component" value="Unassembled WGS sequence"/>
</dbReference>
<proteinExistence type="predicted"/>